<sequence>MSIILFYIQIQRLQQTITSEANESKLKEWFLLISPENNISDELQIKRETIKCYEQELQSMKDLFEITFKEKQIQNDQLQHERQLFQTKNKALTQLVIRDRHKKVNKSIKF</sequence>
<keyword evidence="1" id="KW-0175">Coiled coil</keyword>
<keyword evidence="5" id="KW-1185">Reference proteome</keyword>
<dbReference type="EMBL" id="CAJNOI010000106">
    <property type="protein sequence ID" value="CAF1069159.1"/>
    <property type="molecule type" value="Genomic_DNA"/>
</dbReference>
<dbReference type="EMBL" id="CAJNOM010000138">
    <property type="protein sequence ID" value="CAF1122207.1"/>
    <property type="molecule type" value="Genomic_DNA"/>
</dbReference>
<feature type="coiled-coil region" evidence="1">
    <location>
        <begin position="36"/>
        <end position="95"/>
    </location>
</feature>
<comment type="caution">
    <text evidence="4">The sequence shown here is derived from an EMBL/GenBank/DDBJ whole genome shotgun (WGS) entry which is preliminary data.</text>
</comment>
<protein>
    <submittedName>
        <fullName evidence="4">Uncharacterized protein</fullName>
    </submittedName>
</protein>
<gene>
    <name evidence="2" type="ORF">BJG266_LOCUS19607</name>
    <name evidence="3" type="ORF">QVE165_LOCUS21458</name>
    <name evidence="4" type="ORF">QVE165_LOCUS30586</name>
</gene>
<organism evidence="4 5">
    <name type="scientific">Adineta steineri</name>
    <dbReference type="NCBI Taxonomy" id="433720"/>
    <lineage>
        <taxon>Eukaryota</taxon>
        <taxon>Metazoa</taxon>
        <taxon>Spiralia</taxon>
        <taxon>Gnathifera</taxon>
        <taxon>Rotifera</taxon>
        <taxon>Eurotatoria</taxon>
        <taxon>Bdelloidea</taxon>
        <taxon>Adinetida</taxon>
        <taxon>Adinetidae</taxon>
        <taxon>Adineta</taxon>
    </lineage>
</organism>
<name>A0A815CW78_9BILA</name>
<reference evidence="4" key="1">
    <citation type="submission" date="2021-02" db="EMBL/GenBank/DDBJ databases">
        <authorList>
            <person name="Nowell W R."/>
        </authorList>
    </citation>
    <scope>NUCLEOTIDE SEQUENCE</scope>
</reference>
<dbReference type="Proteomes" id="UP000663832">
    <property type="component" value="Unassembled WGS sequence"/>
</dbReference>
<evidence type="ECO:0000313" key="3">
    <source>
        <dbReference type="EMBL" id="CAF1122207.1"/>
    </source>
</evidence>
<dbReference type="Proteomes" id="UP000663877">
    <property type="component" value="Unassembled WGS sequence"/>
</dbReference>
<evidence type="ECO:0000313" key="4">
    <source>
        <dbReference type="EMBL" id="CAF1289087.1"/>
    </source>
</evidence>
<dbReference type="EMBL" id="CAJNOM010000255">
    <property type="protein sequence ID" value="CAF1289087.1"/>
    <property type="molecule type" value="Genomic_DNA"/>
</dbReference>
<accession>A0A815CW78</accession>
<proteinExistence type="predicted"/>
<dbReference type="AlphaFoldDB" id="A0A815CW78"/>
<evidence type="ECO:0000256" key="1">
    <source>
        <dbReference type="SAM" id="Coils"/>
    </source>
</evidence>
<evidence type="ECO:0000313" key="5">
    <source>
        <dbReference type="Proteomes" id="UP000663832"/>
    </source>
</evidence>
<evidence type="ECO:0000313" key="2">
    <source>
        <dbReference type="EMBL" id="CAF1069159.1"/>
    </source>
</evidence>